<organism evidence="3 4">
    <name type="scientific">Nitratireductor thuwali</name>
    <dbReference type="NCBI Taxonomy" id="2267699"/>
    <lineage>
        <taxon>Bacteria</taxon>
        <taxon>Pseudomonadati</taxon>
        <taxon>Pseudomonadota</taxon>
        <taxon>Alphaproteobacteria</taxon>
        <taxon>Hyphomicrobiales</taxon>
        <taxon>Phyllobacteriaceae</taxon>
        <taxon>Nitratireductor</taxon>
    </lineage>
</organism>
<dbReference type="Gene3D" id="3.50.50.60">
    <property type="entry name" value="FAD/NAD(P)-binding domain"/>
    <property type="match status" value="1"/>
</dbReference>
<dbReference type="Gene3D" id="3.30.9.10">
    <property type="entry name" value="D-Amino Acid Oxidase, subunit A, domain 2"/>
    <property type="match status" value="1"/>
</dbReference>
<evidence type="ECO:0000259" key="2">
    <source>
        <dbReference type="Pfam" id="PF01266"/>
    </source>
</evidence>
<dbReference type="RefSeq" id="WP_338532074.1">
    <property type="nucleotide sequence ID" value="NZ_CP030942.1"/>
</dbReference>
<reference evidence="3 4" key="1">
    <citation type="submission" date="2018-07" db="EMBL/GenBank/DDBJ databases">
        <title>Genome sequence of Nitratireductor thuwali#1536.</title>
        <authorList>
            <person name="Michoud G."/>
            <person name="Merlino G."/>
            <person name="Sefrji F.O."/>
            <person name="Daffonchio D."/>
        </authorList>
    </citation>
    <scope>NUCLEOTIDE SEQUENCE [LARGE SCALE GENOMIC DNA]</scope>
    <source>
        <strain evidence="3 4">Nit1536</strain>
        <plasmid evidence="3 4">p1536_1</plasmid>
    </source>
</reference>
<dbReference type="Pfam" id="PF01266">
    <property type="entry name" value="DAO"/>
    <property type="match status" value="1"/>
</dbReference>
<dbReference type="SUPFAM" id="SSF51905">
    <property type="entry name" value="FAD/NAD(P)-binding domain"/>
    <property type="match status" value="1"/>
</dbReference>
<feature type="domain" description="FAD dependent oxidoreductase" evidence="2">
    <location>
        <begin position="8"/>
        <end position="340"/>
    </location>
</feature>
<evidence type="ECO:0000313" key="4">
    <source>
        <dbReference type="Proteomes" id="UP001342418"/>
    </source>
</evidence>
<dbReference type="EMBL" id="CP030942">
    <property type="protein sequence ID" value="UUP19880.1"/>
    <property type="molecule type" value="Genomic_DNA"/>
</dbReference>
<dbReference type="EC" id="1.4.99.6" evidence="3"/>
<dbReference type="GO" id="GO:0016491">
    <property type="term" value="F:oxidoreductase activity"/>
    <property type="evidence" value="ECO:0007669"/>
    <property type="project" value="UniProtKB-KW"/>
</dbReference>
<name>A0ABY5MPL0_9HYPH</name>
<protein>
    <submittedName>
        <fullName evidence="3">FAD-dependent catabolic D-arginine dehydrogenase DauA</fullName>
        <ecNumber evidence="3">1.4.99.6</ecNumber>
    </submittedName>
</protein>
<keyword evidence="1 3" id="KW-0560">Oxidoreductase</keyword>
<accession>A0ABY5MPL0</accession>
<proteinExistence type="predicted"/>
<dbReference type="InterPro" id="IPR036188">
    <property type="entry name" value="FAD/NAD-bd_sf"/>
</dbReference>
<dbReference type="Proteomes" id="UP001342418">
    <property type="component" value="Plasmid p1536_1"/>
</dbReference>
<dbReference type="InterPro" id="IPR006076">
    <property type="entry name" value="FAD-dep_OxRdtase"/>
</dbReference>
<keyword evidence="4" id="KW-1185">Reference proteome</keyword>
<sequence length="368" mass="39535">MKETLSTDILVVGGGIAGVGLAAALENRAKVVILEQERDLAYHSTGRSAAIYIRNYGNGPIRALNEASGPMFRAQDALFPHPLLTPRGILYIADEERAGAVADLAADAVGVEEISPERAREMVPILDPDYLRAAAYEPDAQDIDVHALHQGWLKKARGQGAKVISGDGLVRAEQAGGRWKVETQRRRIDAGIIVNAAGAWADTVAKRCGAAPVGLTPLRRSMAVLPAPEGIDPSRWPLVDEVTEQFYFKPDGGRLFVSPCDEDSVDPHDAFADDMVVAEGLYRFEQAVTMAVTRVERSWAGLRTFAPDHTPVVGYDAGAKNFFWLAGQGGYGIQTAPALSAFAASVLENRTPVLEDLVSRLAPDRLAA</sequence>
<dbReference type="PANTHER" id="PTHR13847">
    <property type="entry name" value="SARCOSINE DEHYDROGENASE-RELATED"/>
    <property type="match status" value="1"/>
</dbReference>
<geneLocation type="plasmid" evidence="3 4">
    <name>p1536_1</name>
</geneLocation>
<gene>
    <name evidence="3" type="primary">dauA_2</name>
    <name evidence="3" type="ORF">NTH_04395</name>
</gene>
<keyword evidence="3" id="KW-0614">Plasmid</keyword>
<evidence type="ECO:0000313" key="3">
    <source>
        <dbReference type="EMBL" id="UUP19880.1"/>
    </source>
</evidence>
<evidence type="ECO:0000256" key="1">
    <source>
        <dbReference type="ARBA" id="ARBA00023002"/>
    </source>
</evidence>
<dbReference type="PANTHER" id="PTHR13847:SF287">
    <property type="entry name" value="FAD-DEPENDENT OXIDOREDUCTASE DOMAIN-CONTAINING PROTEIN 1"/>
    <property type="match status" value="1"/>
</dbReference>